<accession>A0A1H4N455</accession>
<dbReference type="Proteomes" id="UP000198982">
    <property type="component" value="Unassembled WGS sequence"/>
</dbReference>
<evidence type="ECO:0000313" key="2">
    <source>
        <dbReference type="Proteomes" id="UP000198982"/>
    </source>
</evidence>
<name>A0A1H4N455_9PSED</name>
<gene>
    <name evidence="1" type="ORF">SAMN05216178_2661</name>
</gene>
<dbReference type="Gene3D" id="2.180.10.10">
    <property type="entry name" value="RHS repeat-associated core"/>
    <property type="match status" value="1"/>
</dbReference>
<dbReference type="AlphaFoldDB" id="A0A1H4N455"/>
<protein>
    <submittedName>
        <fullName evidence="1">YD repeat-containing protein</fullName>
    </submittedName>
</protein>
<sequence length="231" mass="26465">MNIKGLHDIPHASPLFFSPQSKNLIRNNDSRRGPLAYRYDPVGRLLSAVTRQGVETFAFDPAGNLLDDKAAEIRRQLDLTPPRSKLVDNLLHEYASTHYDCDERGNQILRWHNGQRSDMRWDLFDRLVHSEDPRLSVDFAYDALGRRLHKKSRARYKQRPEAGSLWTETNTPANSANWAAVLRFTVGMATILRGKAVWRRAMASRDARCITSLNGALLSLLHRLYGMRRSI</sequence>
<reference evidence="2" key="1">
    <citation type="submission" date="2016-10" db="EMBL/GenBank/DDBJ databases">
        <authorList>
            <person name="Varghese N."/>
            <person name="Submissions S."/>
        </authorList>
    </citation>
    <scope>NUCLEOTIDE SEQUENCE [LARGE SCALE GENOMIC DNA]</scope>
    <source>
        <strain evidence="2">DSM 9751</strain>
    </source>
</reference>
<dbReference type="EMBL" id="FNTJ01000001">
    <property type="protein sequence ID" value="SEB89372.1"/>
    <property type="molecule type" value="Genomic_DNA"/>
</dbReference>
<organism evidence="1 2">
    <name type="scientific">Pseudomonas saponiphila</name>
    <dbReference type="NCBI Taxonomy" id="556534"/>
    <lineage>
        <taxon>Bacteria</taxon>
        <taxon>Pseudomonadati</taxon>
        <taxon>Pseudomonadota</taxon>
        <taxon>Gammaproteobacteria</taxon>
        <taxon>Pseudomonadales</taxon>
        <taxon>Pseudomonadaceae</taxon>
        <taxon>Pseudomonas</taxon>
    </lineage>
</organism>
<keyword evidence="2" id="KW-1185">Reference proteome</keyword>
<proteinExistence type="predicted"/>
<evidence type="ECO:0000313" key="1">
    <source>
        <dbReference type="EMBL" id="SEB89372.1"/>
    </source>
</evidence>